<dbReference type="InterPro" id="IPR059117">
    <property type="entry name" value="APS_kinase_dom"/>
</dbReference>
<evidence type="ECO:0000256" key="10">
    <source>
        <dbReference type="HAMAP-Rule" id="MF_00065"/>
    </source>
</evidence>
<keyword evidence="6 10" id="KW-0808">Transferase</keyword>
<dbReference type="UniPathway" id="UPA00140">
    <property type="reaction ID" value="UER00205"/>
</dbReference>
<evidence type="ECO:0000313" key="13">
    <source>
        <dbReference type="EMBL" id="PMB23472.1"/>
    </source>
</evidence>
<dbReference type="NCBIfam" id="NF003013">
    <property type="entry name" value="PRK03846.1"/>
    <property type="match status" value="1"/>
</dbReference>
<feature type="binding site" evidence="10">
    <location>
        <begin position="26"/>
        <end position="33"/>
    </location>
    <ligand>
        <name>ATP</name>
        <dbReference type="ChEBI" id="CHEBI:30616"/>
    </ligand>
</feature>
<dbReference type="GO" id="GO:0004781">
    <property type="term" value="F:sulfate adenylyltransferase (ATP) activity"/>
    <property type="evidence" value="ECO:0007669"/>
    <property type="project" value="TreeGrafter"/>
</dbReference>
<dbReference type="InterPro" id="IPR002891">
    <property type="entry name" value="APS"/>
</dbReference>
<dbReference type="PANTHER" id="PTHR42700:SF1">
    <property type="entry name" value="SULFATE ADENYLYLTRANSFERASE"/>
    <property type="match status" value="1"/>
</dbReference>
<dbReference type="GO" id="GO:0070814">
    <property type="term" value="P:hydrogen sulfide biosynthetic process"/>
    <property type="evidence" value="ECO:0007669"/>
    <property type="project" value="UniProtKB-UniRule"/>
</dbReference>
<accession>A0A2N6LHE6</accession>
<sequence>MNQPVNNNGMAISKLQHSGVTVWFTGLSGAGKTTISSAVEKVLRSQGYKVEVLDGDVVRQNLTKGLGFSKEDRDENVRRVGFVASLLSRNGVIVLVSAISPYRNIREEMRQRIDNFVEVYVNAPLDVCERRDVKGLYQKARSGQIKNFTGIDDPYEPPLNADIECRTDLESLEESVSKVLAKLEERGYVQVYSQYQTVEAR</sequence>
<evidence type="ECO:0000256" key="1">
    <source>
        <dbReference type="ARBA" id="ARBA00001823"/>
    </source>
</evidence>
<dbReference type="Gene3D" id="3.40.50.300">
    <property type="entry name" value="P-loop containing nucleotide triphosphate hydrolases"/>
    <property type="match status" value="1"/>
</dbReference>
<name>A0A2N6LHE6_9CYAN</name>
<dbReference type="RefSeq" id="WP_102170756.1">
    <property type="nucleotide sequence ID" value="NZ_NMQE01000282.1"/>
</dbReference>
<feature type="active site" description="Phosphoserine intermediate" evidence="10">
    <location>
        <position position="100"/>
    </location>
</feature>
<dbReference type="Pfam" id="PF01583">
    <property type="entry name" value="APS_kinase"/>
    <property type="match status" value="1"/>
</dbReference>
<dbReference type="EMBL" id="NMQE01000282">
    <property type="protein sequence ID" value="PMB23472.1"/>
    <property type="molecule type" value="Genomic_DNA"/>
</dbReference>
<organism evidence="13 14">
    <name type="scientific">Fischerella thermalis CCMEE 5318</name>
    <dbReference type="NCBI Taxonomy" id="2019666"/>
    <lineage>
        <taxon>Bacteria</taxon>
        <taxon>Bacillati</taxon>
        <taxon>Cyanobacteriota</taxon>
        <taxon>Cyanophyceae</taxon>
        <taxon>Nostocales</taxon>
        <taxon>Hapalosiphonaceae</taxon>
        <taxon>Fischerella</taxon>
    </lineage>
</organism>
<evidence type="ECO:0000256" key="7">
    <source>
        <dbReference type="ARBA" id="ARBA00022741"/>
    </source>
</evidence>
<evidence type="ECO:0000256" key="8">
    <source>
        <dbReference type="ARBA" id="ARBA00022777"/>
    </source>
</evidence>
<gene>
    <name evidence="10 13" type="primary">cysC</name>
    <name evidence="13" type="ORF">CEN46_10250</name>
</gene>
<evidence type="ECO:0000259" key="12">
    <source>
        <dbReference type="Pfam" id="PF01583"/>
    </source>
</evidence>
<dbReference type="GO" id="GO:0010134">
    <property type="term" value="P:sulfate assimilation via adenylyl sulfate reduction"/>
    <property type="evidence" value="ECO:0007669"/>
    <property type="project" value="TreeGrafter"/>
</dbReference>
<dbReference type="HAMAP" id="MF_00065">
    <property type="entry name" value="Adenylyl_sulf_kinase"/>
    <property type="match status" value="1"/>
</dbReference>
<dbReference type="InterPro" id="IPR027417">
    <property type="entry name" value="P-loop_NTPase"/>
</dbReference>
<dbReference type="Proteomes" id="UP000235081">
    <property type="component" value="Unassembled WGS sequence"/>
</dbReference>
<evidence type="ECO:0000256" key="11">
    <source>
        <dbReference type="RuleBase" id="RU004347"/>
    </source>
</evidence>
<dbReference type="GO" id="GO:0005524">
    <property type="term" value="F:ATP binding"/>
    <property type="evidence" value="ECO:0007669"/>
    <property type="project" value="UniProtKB-UniRule"/>
</dbReference>
<dbReference type="InterPro" id="IPR050512">
    <property type="entry name" value="Sulf_AdTrans/APS_kinase"/>
</dbReference>
<dbReference type="GO" id="GO:0005737">
    <property type="term" value="C:cytoplasm"/>
    <property type="evidence" value="ECO:0007669"/>
    <property type="project" value="TreeGrafter"/>
</dbReference>
<dbReference type="PANTHER" id="PTHR42700">
    <property type="entry name" value="SULFATE ADENYLYLTRANSFERASE"/>
    <property type="match status" value="1"/>
</dbReference>
<keyword evidence="7 10" id="KW-0547">Nucleotide-binding</keyword>
<evidence type="ECO:0000256" key="9">
    <source>
        <dbReference type="ARBA" id="ARBA00022840"/>
    </source>
</evidence>
<dbReference type="SUPFAM" id="SSF52540">
    <property type="entry name" value="P-loop containing nucleoside triphosphate hydrolases"/>
    <property type="match status" value="1"/>
</dbReference>
<comment type="similarity">
    <text evidence="10 11">Belongs to the APS kinase family.</text>
</comment>
<proteinExistence type="inferred from homology"/>
<evidence type="ECO:0000256" key="5">
    <source>
        <dbReference type="ARBA" id="ARBA00022553"/>
    </source>
</evidence>
<evidence type="ECO:0000313" key="14">
    <source>
        <dbReference type="Proteomes" id="UP000235081"/>
    </source>
</evidence>
<comment type="catalytic activity">
    <reaction evidence="1 10 11">
        <text>adenosine 5'-phosphosulfate + ATP = 3'-phosphoadenylyl sulfate + ADP + H(+)</text>
        <dbReference type="Rhea" id="RHEA:24152"/>
        <dbReference type="ChEBI" id="CHEBI:15378"/>
        <dbReference type="ChEBI" id="CHEBI:30616"/>
        <dbReference type="ChEBI" id="CHEBI:58243"/>
        <dbReference type="ChEBI" id="CHEBI:58339"/>
        <dbReference type="ChEBI" id="CHEBI:456216"/>
        <dbReference type="EC" id="2.7.1.25"/>
    </reaction>
</comment>
<feature type="domain" description="APS kinase" evidence="12">
    <location>
        <begin position="19"/>
        <end position="165"/>
    </location>
</feature>
<dbReference type="GO" id="GO:0019379">
    <property type="term" value="P:sulfate assimilation, phosphoadenylyl sulfate reduction by phosphoadenylyl-sulfate reductase (thioredoxin)"/>
    <property type="evidence" value="ECO:0007669"/>
    <property type="project" value="TreeGrafter"/>
</dbReference>
<evidence type="ECO:0000256" key="4">
    <source>
        <dbReference type="ARBA" id="ARBA00012121"/>
    </source>
</evidence>
<dbReference type="AlphaFoldDB" id="A0A2N6LHE6"/>
<protein>
    <recommendedName>
        <fullName evidence="4 10">Adenylyl-sulfate kinase</fullName>
        <ecNumber evidence="4 10">2.7.1.25</ecNumber>
    </recommendedName>
    <alternativeName>
        <fullName evidence="10">APS kinase</fullName>
    </alternativeName>
    <alternativeName>
        <fullName evidence="10">ATP adenosine-5'-phosphosulfate 3'-phosphotransferase</fullName>
    </alternativeName>
    <alternativeName>
        <fullName evidence="10">Adenosine-5'-phosphosulfate kinase</fullName>
    </alternativeName>
</protein>
<dbReference type="NCBIfam" id="TIGR00455">
    <property type="entry name" value="apsK"/>
    <property type="match status" value="1"/>
</dbReference>
<dbReference type="NCBIfam" id="NF004041">
    <property type="entry name" value="PRK05541.1"/>
    <property type="match status" value="1"/>
</dbReference>
<keyword evidence="5 10" id="KW-0597">Phosphoprotein</keyword>
<dbReference type="NCBIfam" id="NF002059">
    <property type="entry name" value="PRK00889.1"/>
    <property type="match status" value="1"/>
</dbReference>
<evidence type="ECO:0000256" key="2">
    <source>
        <dbReference type="ARBA" id="ARBA00002632"/>
    </source>
</evidence>
<dbReference type="FunFam" id="3.40.50.300:FF:000802">
    <property type="entry name" value="Sulfate adenylyltransferase"/>
    <property type="match status" value="1"/>
</dbReference>
<dbReference type="GO" id="GO:0004020">
    <property type="term" value="F:adenylylsulfate kinase activity"/>
    <property type="evidence" value="ECO:0007669"/>
    <property type="project" value="UniProtKB-UniRule"/>
</dbReference>
<reference evidence="13 14" key="1">
    <citation type="submission" date="2017-07" db="EMBL/GenBank/DDBJ databases">
        <title>Genomes of Fischerella (Mastigocladus) sp. strains.</title>
        <authorList>
            <person name="Miller S.R."/>
        </authorList>
    </citation>
    <scope>NUCLEOTIDE SEQUENCE [LARGE SCALE GENOMIC DNA]</scope>
    <source>
        <strain evidence="13 14">CCMEE 5318</strain>
    </source>
</reference>
<keyword evidence="9 10" id="KW-0067">ATP-binding</keyword>
<keyword evidence="8 10" id="KW-0418">Kinase</keyword>
<evidence type="ECO:0000256" key="3">
    <source>
        <dbReference type="ARBA" id="ARBA00004806"/>
    </source>
</evidence>
<comment type="caution">
    <text evidence="13">The sequence shown here is derived from an EMBL/GenBank/DDBJ whole genome shotgun (WGS) entry which is preliminary data.</text>
</comment>
<dbReference type="EC" id="2.7.1.25" evidence="4 10"/>
<comment type="pathway">
    <text evidence="3 10 11">Sulfur metabolism; hydrogen sulfide biosynthesis; sulfite from sulfate: step 2/3.</text>
</comment>
<evidence type="ECO:0000256" key="6">
    <source>
        <dbReference type="ARBA" id="ARBA00022679"/>
    </source>
</evidence>
<dbReference type="CDD" id="cd02027">
    <property type="entry name" value="APSK"/>
    <property type="match status" value="1"/>
</dbReference>
<comment type="function">
    <text evidence="2 10 11">Catalyzes the synthesis of activated sulfate.</text>
</comment>